<organism evidence="1 2">
    <name type="scientific">Oceanobacillus bengalensis</name>
    <dbReference type="NCBI Taxonomy" id="1435466"/>
    <lineage>
        <taxon>Bacteria</taxon>
        <taxon>Bacillati</taxon>
        <taxon>Bacillota</taxon>
        <taxon>Bacilli</taxon>
        <taxon>Bacillales</taxon>
        <taxon>Bacillaceae</taxon>
        <taxon>Oceanobacillus</taxon>
    </lineage>
</organism>
<dbReference type="InterPro" id="IPR002933">
    <property type="entry name" value="Peptidase_M20"/>
</dbReference>
<proteinExistence type="predicted"/>
<comment type="caution">
    <text evidence="1">The sequence shown here is derived from an EMBL/GenBank/DDBJ whole genome shotgun (WGS) entry which is preliminary data.</text>
</comment>
<sequence length="558" mass="64339">MELFKKVNIFLELEQNIRRFYDLKTQTRWQTPDQLRILLDELVSWKSVTLTEGEREFPIKLQAKLQDLEYFGENPTYLELHDADMRRKFLTALYKHPDATETIVLISHFDTVNTEEYGDFEALATHPEELTKVWMENQAKLPHDVLEDLNTGEYLFGRGAMDMKMGLVLHMRLIEKASIEQWPINLLLLTVPDEEVNSSGMRCAVPTLLEIQKTHHLSFKLFLNSEPVFSINPKNHDFFIYSGTIGKILGAALFYGKETHAGEPLSGLTSPYIASFLTKEMEWNDSFVENVMGETTPLPLTLQQADLSLAYSTQTPYRSSALYNIFVMKRSASEVFDIYEQVANRAVQKLNQDYEEKCKRFNVNPIGKVKVVKYKDLLEYAMKKLGEAAIAEIKADIYYQDGLDDREKSLRIVDKLMIHCQELAPAIVILFAPPYYPAVNSSENELVKKCVDFVSETAMAKFHLPIKQVHYFNGICDLSYVNYEGTEEGWSAFEENTPVWMDTYSIPFPEMQQLNAPVLNVGPFGKDAHKRSERLHIKNAFEQTPILLEELIRMLMEE</sequence>
<accession>A0A494Z6A1</accession>
<gene>
    <name evidence="1" type="ORF">D8M05_03745</name>
</gene>
<evidence type="ECO:0000313" key="2">
    <source>
        <dbReference type="Proteomes" id="UP000281813"/>
    </source>
</evidence>
<dbReference type="InterPro" id="IPR012166">
    <property type="entry name" value="Uncharacterised_RocB"/>
</dbReference>
<keyword evidence="2" id="KW-1185">Reference proteome</keyword>
<dbReference type="Pfam" id="PF01546">
    <property type="entry name" value="Peptidase_M20"/>
    <property type="match status" value="1"/>
</dbReference>
<dbReference type="OrthoDB" id="9815360at2"/>
<protein>
    <submittedName>
        <fullName evidence="1">M20/M25/M40 family metallo-hydrolase</fullName>
    </submittedName>
</protein>
<dbReference type="EMBL" id="RBZO01000004">
    <property type="protein sequence ID" value="RKQ17527.1"/>
    <property type="molecule type" value="Genomic_DNA"/>
</dbReference>
<evidence type="ECO:0000313" key="1">
    <source>
        <dbReference type="EMBL" id="RKQ17527.1"/>
    </source>
</evidence>
<dbReference type="SUPFAM" id="SSF53187">
    <property type="entry name" value="Zn-dependent exopeptidases"/>
    <property type="match status" value="1"/>
</dbReference>
<dbReference type="PANTHER" id="PTHR43808:SF27">
    <property type="entry name" value="PROTEIN ROCB"/>
    <property type="match status" value="1"/>
</dbReference>
<dbReference type="Proteomes" id="UP000281813">
    <property type="component" value="Unassembled WGS sequence"/>
</dbReference>
<dbReference type="GO" id="GO:0016787">
    <property type="term" value="F:hydrolase activity"/>
    <property type="evidence" value="ECO:0007669"/>
    <property type="project" value="UniProtKB-KW"/>
</dbReference>
<name>A0A494Z6A1_9BACI</name>
<dbReference type="AlphaFoldDB" id="A0A494Z6A1"/>
<reference evidence="1 2" key="1">
    <citation type="journal article" date="2015" name="Antonie Van Leeuwenhoek">
        <title>Oceanobacillus bengalensis sp. nov., a bacterium isolated from seawater of the Bay of Bengal.</title>
        <authorList>
            <person name="Yongchang O."/>
            <person name="Xiang W."/>
            <person name="Wang G."/>
        </authorList>
    </citation>
    <scope>NUCLEOTIDE SEQUENCE [LARGE SCALE GENOMIC DNA]</scope>
    <source>
        <strain evidence="1 2">MCCC 1K00260</strain>
    </source>
</reference>
<dbReference type="PIRSF" id="PIRSF010386">
    <property type="entry name" value="RocB"/>
    <property type="match status" value="1"/>
</dbReference>
<keyword evidence="1" id="KW-0378">Hydrolase</keyword>
<dbReference type="InterPro" id="IPR050072">
    <property type="entry name" value="Peptidase_M20A"/>
</dbReference>
<dbReference type="PANTHER" id="PTHR43808">
    <property type="entry name" value="ACETYLORNITHINE DEACETYLASE"/>
    <property type="match status" value="1"/>
</dbReference>
<dbReference type="Gene3D" id="3.40.630.10">
    <property type="entry name" value="Zn peptidases"/>
    <property type="match status" value="1"/>
</dbReference>